<dbReference type="Pfam" id="PF09822">
    <property type="entry name" value="ABC_transp_aux"/>
    <property type="match status" value="1"/>
</dbReference>
<dbReference type="AlphaFoldDB" id="A0A383CX88"/>
<evidence type="ECO:0000313" key="2">
    <source>
        <dbReference type="EMBL" id="SVE36956.1"/>
    </source>
</evidence>
<gene>
    <name evidence="2" type="ORF">METZ01_LOCUS489810</name>
</gene>
<name>A0A383CX88_9ZZZZ</name>
<feature type="domain" description="ABC-type uncharacterised transport system" evidence="1">
    <location>
        <begin position="8"/>
        <end position="187"/>
    </location>
</feature>
<organism evidence="2">
    <name type="scientific">marine metagenome</name>
    <dbReference type="NCBI Taxonomy" id="408172"/>
    <lineage>
        <taxon>unclassified sequences</taxon>
        <taxon>metagenomes</taxon>
        <taxon>ecological metagenomes</taxon>
    </lineage>
</organism>
<feature type="non-terminal residue" evidence="2">
    <location>
        <position position="1"/>
    </location>
</feature>
<sequence>TQNEPFPIQVQRDVSGVVVMDMEHVNFPFFVDVRADGLNRENPIASNIPSITMHWASPLYQVNTESNVEIEAFISSSNNSWLRESIDVRPDMENYPDIGFPIEGEQMARDMAMTIKGKFNSYFSEKELVFTDADKPDSEIQIIENSPDDTRVVVFSSGDFINDTFLELSQTMSEERYLSNLQFVQNAVDWVVKDEGLLKLRGRTIYVRLLDPMPDSQQQLWEIMNYGVMIIGLVLIAV</sequence>
<proteinExistence type="predicted"/>
<reference evidence="2" key="1">
    <citation type="submission" date="2018-05" db="EMBL/GenBank/DDBJ databases">
        <authorList>
            <person name="Lanie J.A."/>
            <person name="Ng W.-L."/>
            <person name="Kazmierczak K.M."/>
            <person name="Andrzejewski T.M."/>
            <person name="Davidsen T.M."/>
            <person name="Wayne K.J."/>
            <person name="Tettelin H."/>
            <person name="Glass J.I."/>
            <person name="Rusch D."/>
            <person name="Podicherti R."/>
            <person name="Tsui H.-C.T."/>
            <person name="Winkler M.E."/>
        </authorList>
    </citation>
    <scope>NUCLEOTIDE SEQUENCE</scope>
</reference>
<evidence type="ECO:0000259" key="1">
    <source>
        <dbReference type="Pfam" id="PF09822"/>
    </source>
</evidence>
<dbReference type="InterPro" id="IPR019196">
    <property type="entry name" value="ABC_transp_unknown"/>
</dbReference>
<feature type="non-terminal residue" evidence="2">
    <location>
        <position position="238"/>
    </location>
</feature>
<dbReference type="EMBL" id="UINC01212568">
    <property type="protein sequence ID" value="SVE36956.1"/>
    <property type="molecule type" value="Genomic_DNA"/>
</dbReference>
<protein>
    <recommendedName>
        <fullName evidence="1">ABC-type uncharacterized transport system domain-containing protein</fullName>
    </recommendedName>
</protein>
<accession>A0A383CX88</accession>